<feature type="domain" description="NIF system FeS cluster assembly NifU C-terminal" evidence="9">
    <location>
        <begin position="893"/>
        <end position="954"/>
    </location>
</feature>
<dbReference type="Pfam" id="PF14432">
    <property type="entry name" value="DYW_deaminase"/>
    <property type="match status" value="1"/>
</dbReference>
<accession>A0A6V7PQU8</accession>
<comment type="similarity">
    <text evidence="2">Belongs to the NifU family.</text>
</comment>
<evidence type="ECO:0000256" key="7">
    <source>
        <dbReference type="PROSITE-ProRule" id="PRU00708"/>
    </source>
</evidence>
<dbReference type="EMBL" id="LR862151">
    <property type="protein sequence ID" value="CAD1833197.1"/>
    <property type="molecule type" value="Genomic_DNA"/>
</dbReference>
<feature type="compositionally biased region" description="Low complexity" evidence="8">
    <location>
        <begin position="859"/>
        <end position="876"/>
    </location>
</feature>
<feature type="repeat" description="PPR" evidence="7">
    <location>
        <begin position="458"/>
        <end position="488"/>
    </location>
</feature>
<dbReference type="PANTHER" id="PTHR47926:SF436">
    <property type="entry name" value="PENTATRICOPEPTIDE REPEAT-CONTAINING PROTEIN ELI1, CHLOROPLASTIC-LIKE ISOFORM X2"/>
    <property type="match status" value="1"/>
</dbReference>
<dbReference type="NCBIfam" id="TIGR00756">
    <property type="entry name" value="PPR"/>
    <property type="match status" value="7"/>
</dbReference>
<comment type="subcellular location">
    <subcellularLocation>
        <location evidence="1">Plastid</location>
        <location evidence="1">Chloroplast stroma</location>
    </subcellularLocation>
</comment>
<dbReference type="InterPro" id="IPR001075">
    <property type="entry name" value="NIF_FeS_clus_asmbl_NifU_C"/>
</dbReference>
<dbReference type="Gene3D" id="3.30.300.130">
    <property type="entry name" value="Fe-S cluster assembly (FSCA)"/>
    <property type="match status" value="2"/>
</dbReference>
<evidence type="ECO:0000259" key="10">
    <source>
        <dbReference type="Pfam" id="PF14432"/>
    </source>
</evidence>
<organism evidence="11">
    <name type="scientific">Ananas comosus var. bracteatus</name>
    <name type="common">red pineapple</name>
    <dbReference type="NCBI Taxonomy" id="296719"/>
    <lineage>
        <taxon>Eukaryota</taxon>
        <taxon>Viridiplantae</taxon>
        <taxon>Streptophyta</taxon>
        <taxon>Embryophyta</taxon>
        <taxon>Tracheophyta</taxon>
        <taxon>Spermatophyta</taxon>
        <taxon>Magnoliopsida</taxon>
        <taxon>Liliopsida</taxon>
        <taxon>Poales</taxon>
        <taxon>Bromeliaceae</taxon>
        <taxon>Bromelioideae</taxon>
        <taxon>Ananas</taxon>
    </lineage>
</organism>
<evidence type="ECO:0000259" key="9">
    <source>
        <dbReference type="Pfam" id="PF01106"/>
    </source>
</evidence>
<evidence type="ECO:0000256" key="3">
    <source>
        <dbReference type="ARBA" id="ARBA00006643"/>
    </source>
</evidence>
<dbReference type="FunFam" id="3.30.300.130:FF:000003">
    <property type="entry name" value="NifU-like protein 3, chloroplastic"/>
    <property type="match status" value="1"/>
</dbReference>
<reference evidence="11" key="1">
    <citation type="submission" date="2020-07" db="EMBL/GenBank/DDBJ databases">
        <authorList>
            <person name="Lin J."/>
        </authorList>
    </citation>
    <scope>NUCLEOTIDE SEQUENCE</scope>
</reference>
<feature type="domain" description="DYW" evidence="10">
    <location>
        <begin position="704"/>
        <end position="791"/>
    </location>
</feature>
<keyword evidence="5" id="KW-0677">Repeat</keyword>
<dbReference type="GO" id="GO:0005506">
    <property type="term" value="F:iron ion binding"/>
    <property type="evidence" value="ECO:0007669"/>
    <property type="project" value="InterPro"/>
</dbReference>
<dbReference type="SUPFAM" id="SSF117916">
    <property type="entry name" value="Fe-S cluster assembly (FSCA) domain-like"/>
    <property type="match status" value="2"/>
</dbReference>
<evidence type="ECO:0000256" key="6">
    <source>
        <dbReference type="ARBA" id="ARBA00022946"/>
    </source>
</evidence>
<dbReference type="Pfam" id="PF01535">
    <property type="entry name" value="PPR"/>
    <property type="match status" value="7"/>
</dbReference>
<dbReference type="InterPro" id="IPR032867">
    <property type="entry name" value="DYW_dom"/>
</dbReference>
<keyword evidence="6" id="KW-0809">Transit peptide</keyword>
<feature type="repeat" description="PPR" evidence="7">
    <location>
        <begin position="489"/>
        <end position="523"/>
    </location>
</feature>
<dbReference type="Pfam" id="PF01106">
    <property type="entry name" value="NifU"/>
    <property type="match status" value="1"/>
</dbReference>
<feature type="repeat" description="PPR" evidence="7">
    <location>
        <begin position="194"/>
        <end position="228"/>
    </location>
</feature>
<dbReference type="FunFam" id="1.25.40.10:FF:000690">
    <property type="entry name" value="Pentatricopeptide repeat-containing protein"/>
    <property type="match status" value="1"/>
</dbReference>
<sequence>MNFARAPLLSSTLTSAIGRNPTFNPTITLSILEAHLRRCRDPKHFLQIHAQMTVSGFIHDTFAASRLLAFSATSPFLDLDYSLHILHQIQNPNGFIFNSVIRAHVHRNRPSCCLPLYKSMLRSHFVVDNFTYPILIHACAARFSVIEGKQMHTHVSKLGFDSDVYVVNTLINMYSVCGNLGDARMMFDKSPALDSVSWNSILAAYVQAGDAEEAVRIFAQMPEQNTIAANSMIALFGKCNRPVDAHNLFDKMQSRDIVTWTAMISCYEQNGLFREALEVFSKMPEKERSVDEVLMLSVLSACAQSAVIKQGESMHSLIVKVGLESHVNVQNVIIHMYTSCGDVKAAQRLFDSSSCLDQVSWNSMLAGYLKCGLVGDARVMFDKMPHKDVVSWSTMVTGYAQHDRFVETLDLFNEMQNRGIKPNETTLVSVISACTHLSALEQGKWVHTYIRRQGIAVNVFVGTTLIDMYMKCGCMETALEVFDMMEERATSTWNAVILGLAMNGLVKESLEKFSEMEKVGVAPSGITFMGVLGACRYAGLVAEGRHNFKLMQQKYGIAPNIKHYGCMVDLLGRAGFVKEAEELIKSMPFSPDVATWGALLAACKKHGETEIGERVGKELIELEPQHDGFHVLLSNIYASKGMWENVKELRGLMKQRGVVKVPGCSLIESGGVVHEFLAGDRTHPQIKEINEMLDEVARRLGIEGYRPDTSDVGFDIEEEEKETTLHRHSEKLAIAFGLISVPPPAPIRIMKNLRICGDCHAVAKMISKSFQREVIVRDRQLFHHFRDGVCSYYRPSTPPHLGRISHGVVRHRSFAQPRFPPPRFPKIASAPSSVLLSLFFFVRPYHLRRGDARRGRITAASSPSPSDAAVSGSSSPTPGSYAAEAYELTAESVNRALDEVRPYLVADGGNVDVVSVEDGVISLELQGACGSCPSSTTTMKMGIERVLKEKFGDAVKDIRQVFDDAPIETTAQAINNHLDILRPAIQNYGGSVEVIAVNSGDCLVKYVGPDSIGSGIKAAIKEKFPDIVNVVFY</sequence>
<dbReference type="Pfam" id="PF20430">
    <property type="entry name" value="Eplus_motif"/>
    <property type="match status" value="1"/>
</dbReference>
<dbReference type="Pfam" id="PF13041">
    <property type="entry name" value="PPR_2"/>
    <property type="match status" value="1"/>
</dbReference>
<dbReference type="FunFam" id="1.25.40.10:FF:000348">
    <property type="entry name" value="Pentatricopeptide repeat-containing protein chloroplastic"/>
    <property type="match status" value="1"/>
</dbReference>
<evidence type="ECO:0008006" key="12">
    <source>
        <dbReference type="Google" id="ProtNLM"/>
    </source>
</evidence>
<evidence type="ECO:0000256" key="4">
    <source>
        <dbReference type="ARBA" id="ARBA00011748"/>
    </source>
</evidence>
<dbReference type="GO" id="GO:0009570">
    <property type="term" value="C:chloroplast stroma"/>
    <property type="evidence" value="ECO:0007669"/>
    <property type="project" value="UniProtKB-SubCell"/>
</dbReference>
<dbReference type="InterPro" id="IPR002885">
    <property type="entry name" value="PPR_rpt"/>
</dbReference>
<dbReference type="PANTHER" id="PTHR47926">
    <property type="entry name" value="PENTATRICOPEPTIDE REPEAT-CONTAINING PROTEIN"/>
    <property type="match status" value="1"/>
</dbReference>
<dbReference type="Gene3D" id="1.25.40.10">
    <property type="entry name" value="Tetratricopeptide repeat domain"/>
    <property type="match status" value="6"/>
</dbReference>
<dbReference type="AlphaFoldDB" id="A0A6V7PQU8"/>
<dbReference type="FunFam" id="1.25.40.10:FF:000470">
    <property type="entry name" value="Pentatricopeptide repeat-containing protein At5g66520"/>
    <property type="match status" value="1"/>
</dbReference>
<proteinExistence type="inferred from homology"/>
<feature type="repeat" description="PPR" evidence="7">
    <location>
        <begin position="256"/>
        <end position="290"/>
    </location>
</feature>
<evidence type="ECO:0000256" key="1">
    <source>
        <dbReference type="ARBA" id="ARBA00004470"/>
    </source>
</evidence>
<feature type="repeat" description="PPR" evidence="7">
    <location>
        <begin position="357"/>
        <end position="387"/>
    </location>
</feature>
<dbReference type="GO" id="GO:0009451">
    <property type="term" value="P:RNA modification"/>
    <property type="evidence" value="ECO:0007669"/>
    <property type="project" value="InterPro"/>
</dbReference>
<protein>
    <recommendedName>
        <fullName evidence="12">NIF system FeS cluster assembly NifU C-terminal domain-containing protein</fullName>
    </recommendedName>
</protein>
<name>A0A6V7PQU8_ANACO</name>
<comment type="subunit">
    <text evidence="4">Homodimer; disulfide-linked.</text>
</comment>
<evidence type="ECO:0000256" key="2">
    <source>
        <dbReference type="ARBA" id="ARBA00006420"/>
    </source>
</evidence>
<comment type="similarity">
    <text evidence="3">Belongs to the PPR family. PCMP-H subfamily.</text>
</comment>
<dbReference type="Pfam" id="PF20431">
    <property type="entry name" value="E_motif"/>
    <property type="match status" value="1"/>
</dbReference>
<feature type="repeat" description="PPR" evidence="7">
    <location>
        <begin position="388"/>
        <end position="422"/>
    </location>
</feature>
<dbReference type="InterPro" id="IPR011990">
    <property type="entry name" value="TPR-like_helical_dom_sf"/>
</dbReference>
<dbReference type="InterPro" id="IPR034904">
    <property type="entry name" value="FSCA_dom_sf"/>
</dbReference>
<dbReference type="GO" id="GO:0016226">
    <property type="term" value="P:iron-sulfur cluster assembly"/>
    <property type="evidence" value="ECO:0007669"/>
    <property type="project" value="InterPro"/>
</dbReference>
<gene>
    <name evidence="11" type="ORF">CB5_LOCUS16408</name>
</gene>
<evidence type="ECO:0000256" key="8">
    <source>
        <dbReference type="SAM" id="MobiDB-lite"/>
    </source>
</evidence>
<dbReference type="InterPro" id="IPR046960">
    <property type="entry name" value="PPR_At4g14850-like_plant"/>
</dbReference>
<dbReference type="InterPro" id="IPR046848">
    <property type="entry name" value="E_motif"/>
</dbReference>
<dbReference type="PROSITE" id="PS51375">
    <property type="entry name" value="PPR"/>
    <property type="match status" value="6"/>
</dbReference>
<dbReference type="GO" id="GO:0008270">
    <property type="term" value="F:zinc ion binding"/>
    <property type="evidence" value="ECO:0007669"/>
    <property type="project" value="InterPro"/>
</dbReference>
<evidence type="ECO:0000256" key="5">
    <source>
        <dbReference type="ARBA" id="ARBA00022737"/>
    </source>
</evidence>
<evidence type="ECO:0000313" key="11">
    <source>
        <dbReference type="EMBL" id="CAD1833197.1"/>
    </source>
</evidence>
<dbReference type="GO" id="GO:0005198">
    <property type="term" value="F:structural molecule activity"/>
    <property type="evidence" value="ECO:0007669"/>
    <property type="project" value="UniProtKB-ARBA"/>
</dbReference>
<dbReference type="GO" id="GO:0051536">
    <property type="term" value="F:iron-sulfur cluster binding"/>
    <property type="evidence" value="ECO:0007669"/>
    <property type="project" value="InterPro"/>
</dbReference>
<dbReference type="InterPro" id="IPR046849">
    <property type="entry name" value="E2_motif"/>
</dbReference>
<dbReference type="GO" id="GO:0003729">
    <property type="term" value="F:mRNA binding"/>
    <property type="evidence" value="ECO:0007669"/>
    <property type="project" value="UniProtKB-ARBA"/>
</dbReference>
<feature type="region of interest" description="Disordered" evidence="8">
    <location>
        <begin position="856"/>
        <end position="877"/>
    </location>
</feature>